<dbReference type="Proteomes" id="UP000031972">
    <property type="component" value="Unassembled WGS sequence"/>
</dbReference>
<dbReference type="PATRIC" id="fig|220754.4.peg.1298"/>
<organism evidence="1 2">
    <name type="scientific">Jeotgalibacillus campisalis</name>
    <dbReference type="NCBI Taxonomy" id="220754"/>
    <lineage>
        <taxon>Bacteria</taxon>
        <taxon>Bacillati</taxon>
        <taxon>Bacillota</taxon>
        <taxon>Bacilli</taxon>
        <taxon>Bacillales</taxon>
        <taxon>Caryophanaceae</taxon>
        <taxon>Jeotgalibacillus</taxon>
    </lineage>
</organism>
<sequence>MYLKHVFYSCVRIGLVCILKNQEDKLPGFHTLHANLKH</sequence>
<dbReference type="AlphaFoldDB" id="A0A0C2REM2"/>
<protein>
    <submittedName>
        <fullName evidence="1">Uncharacterized protein</fullName>
    </submittedName>
</protein>
<comment type="caution">
    <text evidence="1">The sequence shown here is derived from an EMBL/GenBank/DDBJ whole genome shotgun (WGS) entry which is preliminary data.</text>
</comment>
<accession>A0A0C2REM2</accession>
<name>A0A0C2REM2_9BACL</name>
<dbReference type="EMBL" id="JXRR01000011">
    <property type="protein sequence ID" value="KIL48690.1"/>
    <property type="molecule type" value="Genomic_DNA"/>
</dbReference>
<evidence type="ECO:0000313" key="2">
    <source>
        <dbReference type="Proteomes" id="UP000031972"/>
    </source>
</evidence>
<keyword evidence="2" id="KW-1185">Reference proteome</keyword>
<proteinExistence type="predicted"/>
<evidence type="ECO:0000313" key="1">
    <source>
        <dbReference type="EMBL" id="KIL48690.1"/>
    </source>
</evidence>
<gene>
    <name evidence="1" type="ORF">KR50_12750</name>
</gene>
<reference evidence="1 2" key="1">
    <citation type="submission" date="2015-01" db="EMBL/GenBank/DDBJ databases">
        <title>Jeotgalibacillus campisalis genome sequencing.</title>
        <authorList>
            <person name="Goh K.M."/>
            <person name="Chan K.-G."/>
            <person name="Yaakop A.S."/>
            <person name="Ee R."/>
            <person name="Gan H.M."/>
            <person name="Chan C.S."/>
        </authorList>
    </citation>
    <scope>NUCLEOTIDE SEQUENCE [LARGE SCALE GENOMIC DNA]</scope>
    <source>
        <strain evidence="1 2">SF-57</strain>
    </source>
</reference>